<evidence type="ECO:0000313" key="5">
    <source>
        <dbReference type="Proteomes" id="UP000776983"/>
    </source>
</evidence>
<evidence type="ECO:0000256" key="2">
    <source>
        <dbReference type="SAM" id="Coils"/>
    </source>
</evidence>
<dbReference type="InterPro" id="IPR003033">
    <property type="entry name" value="SCP2_sterol-bd_dom"/>
</dbReference>
<accession>A0ABS8CD57</accession>
<dbReference type="RefSeq" id="WP_226953879.1">
    <property type="nucleotide sequence ID" value="NZ_JACDXW010000003.1"/>
</dbReference>
<evidence type="ECO:0000259" key="3">
    <source>
        <dbReference type="Pfam" id="PF02036"/>
    </source>
</evidence>
<dbReference type="HAMAP" id="MF_02215">
    <property type="entry name" value="UbiJ"/>
    <property type="match status" value="1"/>
</dbReference>
<dbReference type="Pfam" id="PF02036">
    <property type="entry name" value="SCP2"/>
    <property type="match status" value="1"/>
</dbReference>
<keyword evidence="5" id="KW-1185">Reference proteome</keyword>
<dbReference type="PANTHER" id="PTHR38693">
    <property type="entry name" value="UBIQUINONE BIOSYNTHESIS PROTEIN UBIJ"/>
    <property type="match status" value="1"/>
</dbReference>
<feature type="coiled-coil region" evidence="2">
    <location>
        <begin position="175"/>
        <end position="202"/>
    </location>
</feature>
<dbReference type="InterPro" id="IPR038989">
    <property type="entry name" value="UbiJ"/>
</dbReference>
<name>A0ABS8CD57_9BURK</name>
<organism evidence="4 5">
    <name type="scientific">Mesopusillimonas faecipullorum</name>
    <dbReference type="NCBI Taxonomy" id="2755040"/>
    <lineage>
        <taxon>Bacteria</taxon>
        <taxon>Pseudomonadati</taxon>
        <taxon>Pseudomonadota</taxon>
        <taxon>Betaproteobacteria</taxon>
        <taxon>Burkholderiales</taxon>
        <taxon>Alcaligenaceae</taxon>
        <taxon>Mesopusillimonas</taxon>
    </lineage>
</organism>
<comment type="similarity">
    <text evidence="1">Belongs to the UbiJ family.</text>
</comment>
<proteinExistence type="inferred from homology"/>
<keyword evidence="1" id="KW-0963">Cytoplasm</keyword>
<comment type="caution">
    <text evidence="4">The sequence shown here is derived from an EMBL/GenBank/DDBJ whole genome shotgun (WGS) entry which is preliminary data.</text>
</comment>
<feature type="domain" description="SCP2" evidence="3">
    <location>
        <begin position="17"/>
        <end position="113"/>
    </location>
</feature>
<dbReference type="EMBL" id="JACDXW010000003">
    <property type="protein sequence ID" value="MCB5363534.1"/>
    <property type="molecule type" value="Genomic_DNA"/>
</dbReference>
<keyword evidence="2" id="KW-0175">Coiled coil</keyword>
<comment type="pathway">
    <text evidence="1">Cofactor biosynthesis; ubiquinone biosynthesis.</text>
</comment>
<dbReference type="PANTHER" id="PTHR38693:SF1">
    <property type="entry name" value="UBIQUINONE BIOSYNTHESIS ACCESSORY FACTOR UBIJ"/>
    <property type="match status" value="1"/>
</dbReference>
<dbReference type="Proteomes" id="UP000776983">
    <property type="component" value="Unassembled WGS sequence"/>
</dbReference>
<comment type="subcellular location">
    <subcellularLocation>
        <location evidence="1">Cytoplasm</location>
    </subcellularLocation>
</comment>
<keyword evidence="1" id="KW-0831">Ubiquinone biosynthesis</keyword>
<protein>
    <recommendedName>
        <fullName evidence="1">Ubiquinone biosynthesis accessory factor UbiJ</fullName>
    </recommendedName>
</protein>
<comment type="function">
    <text evidence="1">Required for ubiquinone (coenzyme Q) biosynthesis. Binds hydrophobic ubiquinone biosynthetic intermediates via its SCP2 domain and is essential for the stability of the Ubi complex. May constitute a docking platform where Ubi enzymes assemble and access their SCP2-bound polyprenyl substrates.</text>
</comment>
<gene>
    <name evidence="1" type="primary">ubiJ</name>
    <name evidence="4" type="ORF">H0484_07205</name>
</gene>
<evidence type="ECO:0000256" key="1">
    <source>
        <dbReference type="HAMAP-Rule" id="MF_02215"/>
    </source>
</evidence>
<reference evidence="4 5" key="1">
    <citation type="submission" date="2020-07" db="EMBL/GenBank/DDBJ databases">
        <title>Pusillimonas sp. nov., isolated from poultry manure in Taiwan.</title>
        <authorList>
            <person name="Lin S.-Y."/>
            <person name="Tang Y.-S."/>
            <person name="Young C.-C."/>
        </authorList>
    </citation>
    <scope>NUCLEOTIDE SEQUENCE [LARGE SCALE GENOMIC DNA]</scope>
    <source>
        <strain evidence="4 5">CC-YST705</strain>
    </source>
</reference>
<evidence type="ECO:0000313" key="4">
    <source>
        <dbReference type="EMBL" id="MCB5363534.1"/>
    </source>
</evidence>
<sequence>MFPFPAFPAPALGAGLLNRMLRRQAWAQVHLQPHAGKTLRFQLAGKTLALRIQNDGLLRDVAANVPADAVFTLEASKMGEAIRILRTNQTSGLARVMHIEGEAALAQVVMDLAQNLRPDPEDELSRLVGDRAAVRLMGLARGLTQGLRHAGERLSGNVVEYLTEEDPVLLARAPFEDWQDELSALQQRLARLDASMAALERRNGGL</sequence>